<proteinExistence type="predicted"/>
<dbReference type="Pfam" id="PF09346">
    <property type="entry name" value="SMI1_KNR4"/>
    <property type="match status" value="1"/>
</dbReference>
<dbReference type="PANTHER" id="PTHR47432:SF1">
    <property type="entry name" value="CELL WALL ASSEMBLY REGULATOR SMI1"/>
    <property type="match status" value="1"/>
</dbReference>
<dbReference type="SUPFAM" id="SSF160631">
    <property type="entry name" value="SMI1/KNR4-like"/>
    <property type="match status" value="1"/>
</dbReference>
<dbReference type="PANTHER" id="PTHR47432">
    <property type="entry name" value="CELL WALL ASSEMBLY REGULATOR SMI1"/>
    <property type="match status" value="1"/>
</dbReference>
<dbReference type="InterPro" id="IPR037883">
    <property type="entry name" value="Knr4/Smi1-like_sf"/>
</dbReference>
<dbReference type="AlphaFoldDB" id="A0AAP2GD19"/>
<dbReference type="InterPro" id="IPR018958">
    <property type="entry name" value="Knr4/Smi1-like_dom"/>
</dbReference>
<dbReference type="Gene3D" id="3.40.1580.10">
    <property type="entry name" value="SMI1/KNR4-like"/>
    <property type="match status" value="1"/>
</dbReference>
<dbReference type="EMBL" id="JAHESC010000011">
    <property type="protein sequence ID" value="MBT1686782.1"/>
    <property type="molecule type" value="Genomic_DNA"/>
</dbReference>
<evidence type="ECO:0000259" key="1">
    <source>
        <dbReference type="SMART" id="SM00860"/>
    </source>
</evidence>
<name>A0AAP2GD19_9BACT</name>
<sequence>MVATWQKLERWLEEHAAHLLDELNPGALPADIANVEKVVGVTLPAAFRDFYKVHNGQEPGEGLVETEELLSTERILEEWRVWKDLLDNGNFHGTRSEPEEGVKDDWWNPLWIPITYDGNGNHYCIDLDPAPGGRKGQIIRMWHDAPERPIIADSFHAWIEDYVGQLIKGEYIYSAEWGGIIHREDL</sequence>
<keyword evidence="3" id="KW-1185">Reference proteome</keyword>
<dbReference type="InterPro" id="IPR051873">
    <property type="entry name" value="KNR4/SMI1_regulator"/>
</dbReference>
<protein>
    <submittedName>
        <fullName evidence="2">SMI1/KNR4 family protein</fullName>
    </submittedName>
</protein>
<comment type="caution">
    <text evidence="2">The sequence shown here is derived from an EMBL/GenBank/DDBJ whole genome shotgun (WGS) entry which is preliminary data.</text>
</comment>
<accession>A0AAP2GD19</accession>
<dbReference type="RefSeq" id="WP_254090019.1">
    <property type="nucleotide sequence ID" value="NZ_JAHESC010000011.1"/>
</dbReference>
<reference evidence="2 3" key="1">
    <citation type="submission" date="2021-05" db="EMBL/GenBank/DDBJ databases">
        <title>A Polyphasic approach of four new species of the genus Ohtaekwangia: Ohtaekwangia histidinii sp. nov., Ohtaekwangia cretensis sp. nov., Ohtaekwangia indiensis sp. nov., Ohtaekwangia reichenbachii sp. nov. from diverse environment.</title>
        <authorList>
            <person name="Octaviana S."/>
        </authorList>
    </citation>
    <scope>NUCLEOTIDE SEQUENCE [LARGE SCALE GENOMIC DNA]</scope>
    <source>
        <strain evidence="2 3">PWU37</strain>
    </source>
</reference>
<feature type="domain" description="Knr4/Smi1-like" evidence="1">
    <location>
        <begin position="26"/>
        <end position="161"/>
    </location>
</feature>
<evidence type="ECO:0000313" key="3">
    <source>
        <dbReference type="Proteomes" id="UP001319180"/>
    </source>
</evidence>
<dbReference type="SMART" id="SM00860">
    <property type="entry name" value="SMI1_KNR4"/>
    <property type="match status" value="1"/>
</dbReference>
<dbReference type="Proteomes" id="UP001319180">
    <property type="component" value="Unassembled WGS sequence"/>
</dbReference>
<organism evidence="2 3">
    <name type="scientific">Dawidia soli</name>
    <dbReference type="NCBI Taxonomy" id="2782352"/>
    <lineage>
        <taxon>Bacteria</taxon>
        <taxon>Pseudomonadati</taxon>
        <taxon>Bacteroidota</taxon>
        <taxon>Cytophagia</taxon>
        <taxon>Cytophagales</taxon>
        <taxon>Chryseotaleaceae</taxon>
        <taxon>Dawidia</taxon>
    </lineage>
</organism>
<gene>
    <name evidence="2" type="ORF">KK078_09450</name>
</gene>
<evidence type="ECO:0000313" key="2">
    <source>
        <dbReference type="EMBL" id="MBT1686782.1"/>
    </source>
</evidence>